<dbReference type="GeneID" id="37074243"/>
<reference evidence="3 4" key="1">
    <citation type="submission" date="2016-12" db="EMBL/GenBank/DDBJ databases">
        <title>The genomes of Aspergillus section Nigri reveals drivers in fungal speciation.</title>
        <authorList>
            <consortium name="DOE Joint Genome Institute"/>
            <person name="Vesth T.C."/>
            <person name="Nybo J."/>
            <person name="Theobald S."/>
            <person name="Brandl J."/>
            <person name="Frisvad J.C."/>
            <person name="Nielsen K.F."/>
            <person name="Lyhne E.K."/>
            <person name="Kogle M.E."/>
            <person name="Kuo A."/>
            <person name="Riley R."/>
            <person name="Clum A."/>
            <person name="Nolan M."/>
            <person name="Lipzen A."/>
            <person name="Salamov A."/>
            <person name="Henrissat B."/>
            <person name="Wiebenga A."/>
            <person name="De Vries R.P."/>
            <person name="Grigoriev I.V."/>
            <person name="Mortensen U.H."/>
            <person name="Andersen M.R."/>
            <person name="Baker S.E."/>
        </authorList>
    </citation>
    <scope>NUCLEOTIDE SEQUENCE [LARGE SCALE GENOMIC DNA]</scope>
    <source>
        <strain evidence="3 4">JOP 1030-1</strain>
    </source>
</reference>
<dbReference type="Pfam" id="PF05486">
    <property type="entry name" value="SRP9-21"/>
    <property type="match status" value="1"/>
</dbReference>
<dbReference type="RefSeq" id="XP_025426085.1">
    <property type="nucleotide sequence ID" value="XM_025573015.1"/>
</dbReference>
<evidence type="ECO:0000313" key="3">
    <source>
        <dbReference type="EMBL" id="PYH40103.1"/>
    </source>
</evidence>
<accession>A0A318Z5L6</accession>
<feature type="non-terminal residue" evidence="3">
    <location>
        <position position="131"/>
    </location>
</feature>
<dbReference type="PANTHER" id="PTHR12834:SF12">
    <property type="entry name" value="SIGNAL RECOGNITION PARTICLE 9 KDA PROTEIN"/>
    <property type="match status" value="1"/>
</dbReference>
<evidence type="ECO:0000259" key="2">
    <source>
        <dbReference type="Pfam" id="PF05486"/>
    </source>
</evidence>
<dbReference type="InterPro" id="IPR039914">
    <property type="entry name" value="SRP9-like"/>
</dbReference>
<feature type="compositionally biased region" description="Low complexity" evidence="1">
    <location>
        <begin position="33"/>
        <end position="59"/>
    </location>
</feature>
<dbReference type="PANTHER" id="PTHR12834">
    <property type="entry name" value="SIGNAL RECOGNITION PARTICLE 9 KDA PROTEIN"/>
    <property type="match status" value="1"/>
</dbReference>
<dbReference type="GO" id="GO:0005786">
    <property type="term" value="C:signal recognition particle, endoplasmic reticulum targeting"/>
    <property type="evidence" value="ECO:0007669"/>
    <property type="project" value="TreeGrafter"/>
</dbReference>
<gene>
    <name evidence="3" type="ORF">BP01DRAFT_330589</name>
</gene>
<evidence type="ECO:0000256" key="1">
    <source>
        <dbReference type="SAM" id="MobiDB-lite"/>
    </source>
</evidence>
<dbReference type="OrthoDB" id="5419752at2759"/>
<proteinExistence type="predicted"/>
<dbReference type="InterPro" id="IPR039432">
    <property type="entry name" value="SRP9_dom"/>
</dbReference>
<dbReference type="EMBL" id="KZ821302">
    <property type="protein sequence ID" value="PYH40103.1"/>
    <property type="molecule type" value="Genomic_DNA"/>
</dbReference>
<keyword evidence="4" id="KW-1185">Reference proteome</keyword>
<dbReference type="STRING" id="1450539.A0A318Z5L6"/>
<name>A0A318Z5L6_9EURO</name>
<dbReference type="AlphaFoldDB" id="A0A318Z5L6"/>
<dbReference type="GO" id="GO:0006614">
    <property type="term" value="P:SRP-dependent cotranslational protein targeting to membrane"/>
    <property type="evidence" value="ECO:0007669"/>
    <property type="project" value="InterPro"/>
</dbReference>
<evidence type="ECO:0000313" key="4">
    <source>
        <dbReference type="Proteomes" id="UP000248349"/>
    </source>
</evidence>
<feature type="region of interest" description="Disordered" evidence="1">
    <location>
        <begin position="31"/>
        <end position="63"/>
    </location>
</feature>
<feature type="domain" description="SRP9" evidence="2">
    <location>
        <begin position="5"/>
        <end position="103"/>
    </location>
</feature>
<protein>
    <recommendedName>
        <fullName evidence="2">SRP9 domain-containing protein</fullName>
    </recommendedName>
</protein>
<organism evidence="3 4">
    <name type="scientific">Aspergillus saccharolyticus JOP 1030-1</name>
    <dbReference type="NCBI Taxonomy" id="1450539"/>
    <lineage>
        <taxon>Eukaryota</taxon>
        <taxon>Fungi</taxon>
        <taxon>Dikarya</taxon>
        <taxon>Ascomycota</taxon>
        <taxon>Pezizomycotina</taxon>
        <taxon>Eurotiomycetes</taxon>
        <taxon>Eurotiomycetidae</taxon>
        <taxon>Eurotiales</taxon>
        <taxon>Aspergillaceae</taxon>
        <taxon>Aspergillus</taxon>
        <taxon>Aspergillus subgen. Circumdati</taxon>
    </lineage>
</organism>
<sequence>MPYLPTPQSYLEQSALLLQAYPDARITTKYTFPSTSSKTHPTPSSQTSSSQPDAQAAPQDPKPRIATLTLKTFHPESGICLKYRTNKGAEVGRLISSLGKLAAGVDVEGLGLGVAATAVGGGDVEMGDAPA</sequence>
<dbReference type="Proteomes" id="UP000248349">
    <property type="component" value="Unassembled WGS sequence"/>
</dbReference>